<keyword evidence="1" id="KW-1133">Transmembrane helix</keyword>
<organism evidence="2 3">
    <name type="scientific">Romboutsia sedimentorum</name>
    <dbReference type="NCBI Taxonomy" id="1368474"/>
    <lineage>
        <taxon>Bacteria</taxon>
        <taxon>Bacillati</taxon>
        <taxon>Bacillota</taxon>
        <taxon>Clostridia</taxon>
        <taxon>Peptostreptococcales</taxon>
        <taxon>Peptostreptococcaceae</taxon>
        <taxon>Romboutsia</taxon>
    </lineage>
</organism>
<evidence type="ECO:0000313" key="2">
    <source>
        <dbReference type="EMBL" id="MDK2564588.1"/>
    </source>
</evidence>
<proteinExistence type="predicted"/>
<dbReference type="EMBL" id="JASKYM010000009">
    <property type="protein sequence ID" value="MDK2564588.1"/>
    <property type="molecule type" value="Genomic_DNA"/>
</dbReference>
<accession>A0ABT7ECE9</accession>
<keyword evidence="3" id="KW-1185">Reference proteome</keyword>
<evidence type="ECO:0000313" key="3">
    <source>
        <dbReference type="Proteomes" id="UP001301012"/>
    </source>
</evidence>
<comment type="caution">
    <text evidence="2">The sequence shown here is derived from an EMBL/GenBank/DDBJ whole genome shotgun (WGS) entry which is preliminary data.</text>
</comment>
<feature type="transmembrane region" description="Helical" evidence="1">
    <location>
        <begin position="6"/>
        <end position="24"/>
    </location>
</feature>
<sequence length="117" mass="13363">MKKKHITITIILLILISLFLVITINKKEKNINTSSEKHKLDVNPISKETAINVLKAEYGEYVSTKVEDIKTVDNLYVVDVYIDIKDSEEDAQSHEHSHSQSLGVHKIDMFTGELKKQ</sequence>
<dbReference type="RefSeq" id="WP_284133506.1">
    <property type="nucleotide sequence ID" value="NZ_JASKYM010000009.1"/>
</dbReference>
<dbReference type="Proteomes" id="UP001301012">
    <property type="component" value="Unassembled WGS sequence"/>
</dbReference>
<gene>
    <name evidence="2" type="ORF">QOZ84_13685</name>
</gene>
<protein>
    <recommendedName>
        <fullName evidence="4">PepSY domain-containing protein</fullName>
    </recommendedName>
</protein>
<evidence type="ECO:0000256" key="1">
    <source>
        <dbReference type="SAM" id="Phobius"/>
    </source>
</evidence>
<evidence type="ECO:0008006" key="4">
    <source>
        <dbReference type="Google" id="ProtNLM"/>
    </source>
</evidence>
<keyword evidence="1" id="KW-0472">Membrane</keyword>
<reference evidence="2 3" key="1">
    <citation type="submission" date="2023-05" db="EMBL/GenBank/DDBJ databases">
        <title>Rombocin, a short stable natural nisin variant, displays selective antimicrobial activity against Listeria monocytogenes and employs dual mode of action to kill target bacterial strains.</title>
        <authorList>
            <person name="Wambui J."/>
            <person name="Stephan R."/>
            <person name="Kuipers O.P."/>
        </authorList>
    </citation>
    <scope>NUCLEOTIDE SEQUENCE [LARGE SCALE GENOMIC DNA]</scope>
    <source>
        <strain evidence="2 3">RC002</strain>
    </source>
</reference>
<keyword evidence="1" id="KW-0812">Transmembrane</keyword>
<name>A0ABT7ECE9_9FIRM</name>